<proteinExistence type="predicted"/>
<dbReference type="EMBL" id="CM003108">
    <property type="protein sequence ID" value="KUI73847.1"/>
    <property type="molecule type" value="Genomic_DNA"/>
</dbReference>
<feature type="region of interest" description="Disordered" evidence="1">
    <location>
        <begin position="337"/>
        <end position="361"/>
    </location>
</feature>
<sequence length="528" mass="58728">MQLLSPLLGQLFSFLDNMASSSPQKTANLALTTPPCSQSAQVEQTDNDGSTTAPNLDNLVTPISPPENERPRKRRRIMNRITRPEPGSLYDIMHENQGESLFTIPICWTDQHPQALGVQWTHRDTIRKPVPDFNSMSSKYPPRPTRIATELSRDLTTILSPGDPSPLSCASIKNVMSALFPATLSKARTGMDLELRFGDRVLKRAVRVPVLWKQYDRGSRSFDSASTRIASSHGRIPSSSRETVGTQATEWSRNSFQSTSTQPTLAFVNRNSLRMMRRTLYRVLPGPINGDHRNTPVANLQKLRSKRLVPQNADHDPYLVAIMIAIAQWHCYPSSRSSSRSSSQRSSQGSQPGAETWPTQPDFRDIPVKIITQNSATAEFVIHSAVVTAAFVKRFACPFKAPDADDPLKGSLNIEVTKVQVWPVLGLKERLAKALGPELAGELASSQIADEDIETWETEQERDFRMGNLKRKRGVPYDFLNKSLEIPDDEVESPSPGKGLGLTVSSPPLSPRTPKRRRTQSNTQLEVC</sequence>
<feature type="compositionally biased region" description="Polar residues" evidence="1">
    <location>
        <begin position="25"/>
        <end position="55"/>
    </location>
</feature>
<feature type="region of interest" description="Disordered" evidence="1">
    <location>
        <begin position="25"/>
        <end position="73"/>
    </location>
</feature>
<keyword evidence="3" id="KW-1185">Reference proteome</keyword>
<feature type="compositionally biased region" description="Low complexity" evidence="1">
    <location>
        <begin position="337"/>
        <end position="351"/>
    </location>
</feature>
<feature type="region of interest" description="Disordered" evidence="1">
    <location>
        <begin position="485"/>
        <end position="528"/>
    </location>
</feature>
<dbReference type="OrthoDB" id="5236816at2759"/>
<evidence type="ECO:0000313" key="2">
    <source>
        <dbReference type="EMBL" id="KUI73847.1"/>
    </source>
</evidence>
<evidence type="ECO:0000313" key="3">
    <source>
        <dbReference type="Proteomes" id="UP000078559"/>
    </source>
</evidence>
<name>A0A194WBX1_CYTMA</name>
<organism evidence="2 3">
    <name type="scientific">Cytospora mali</name>
    <name type="common">Apple Valsa canker fungus</name>
    <name type="synonym">Valsa mali</name>
    <dbReference type="NCBI Taxonomy" id="578113"/>
    <lineage>
        <taxon>Eukaryota</taxon>
        <taxon>Fungi</taxon>
        <taxon>Dikarya</taxon>
        <taxon>Ascomycota</taxon>
        <taxon>Pezizomycotina</taxon>
        <taxon>Sordariomycetes</taxon>
        <taxon>Sordariomycetidae</taxon>
        <taxon>Diaporthales</taxon>
        <taxon>Cytosporaceae</taxon>
        <taxon>Cytospora</taxon>
    </lineage>
</organism>
<gene>
    <name evidence="2" type="ORF">VM1G_09176</name>
</gene>
<protein>
    <submittedName>
        <fullName evidence="2">Uncharacterized protein</fullName>
    </submittedName>
</protein>
<evidence type="ECO:0000256" key="1">
    <source>
        <dbReference type="SAM" id="MobiDB-lite"/>
    </source>
</evidence>
<dbReference type="AlphaFoldDB" id="A0A194WBX1"/>
<accession>A0A194WBX1</accession>
<reference evidence="2" key="1">
    <citation type="submission" date="2014-12" db="EMBL/GenBank/DDBJ databases">
        <title>Genome Sequence of Valsa Canker Pathogens Uncovers a Specific Adaption of Colonization on Woody Bark.</title>
        <authorList>
            <person name="Yin Z."/>
            <person name="Liu H."/>
            <person name="Gao X."/>
            <person name="Li Z."/>
            <person name="Song N."/>
            <person name="Ke X."/>
            <person name="Dai Q."/>
            <person name="Wu Y."/>
            <person name="Sun Y."/>
            <person name="Xu J.-R."/>
            <person name="Kang Z.K."/>
            <person name="Wang L."/>
            <person name="Huang L."/>
        </authorList>
    </citation>
    <scope>NUCLEOTIDE SEQUENCE [LARGE SCALE GENOMIC DNA]</scope>
    <source>
        <strain evidence="2">03-8</strain>
    </source>
</reference>
<dbReference type="Proteomes" id="UP000078559">
    <property type="component" value="Chromosome 11"/>
</dbReference>